<evidence type="ECO:0000256" key="6">
    <source>
        <dbReference type="ARBA" id="ARBA00023136"/>
    </source>
</evidence>
<feature type="transmembrane region" description="Helical" evidence="7">
    <location>
        <begin position="138"/>
        <end position="163"/>
    </location>
</feature>
<protein>
    <submittedName>
        <fullName evidence="8">Membrane protein involved in the export of O-antigen and teichoic acid</fullName>
    </submittedName>
</protein>
<dbReference type="STRING" id="891968.Anamo_1220"/>
<dbReference type="EMBL" id="CP003198">
    <property type="protein sequence ID" value="AFM21837.1"/>
    <property type="molecule type" value="Genomic_DNA"/>
</dbReference>
<keyword evidence="4 7" id="KW-0812">Transmembrane</keyword>
<feature type="transmembrane region" description="Helical" evidence="7">
    <location>
        <begin position="237"/>
        <end position="254"/>
    </location>
</feature>
<accession>I4BX30</accession>
<dbReference type="CDD" id="cd13127">
    <property type="entry name" value="MATE_tuaB_like"/>
    <property type="match status" value="1"/>
</dbReference>
<feature type="transmembrane region" description="Helical" evidence="7">
    <location>
        <begin position="199"/>
        <end position="216"/>
    </location>
</feature>
<name>I4BX30_ACEMN</name>
<gene>
    <name evidence="8" type="ordered locus">Anamo_1220</name>
</gene>
<evidence type="ECO:0000313" key="8">
    <source>
        <dbReference type="EMBL" id="AFM21837.1"/>
    </source>
</evidence>
<comment type="similarity">
    <text evidence="2">Belongs to the polysaccharide synthase family.</text>
</comment>
<reference evidence="9" key="1">
    <citation type="journal article" date="2013" name="Stand. Genomic Sci.">
        <title>Complete genome sequence of the moderate thermophile Anaerobaculum mobile type strain (NGA(T)).</title>
        <authorList>
            <person name="Mavromatis K."/>
            <person name="Stackebrandt E."/>
            <person name="Held B."/>
            <person name="Lapidus A."/>
            <person name="Nolan M."/>
            <person name="Lucas S."/>
            <person name="Hammon N."/>
            <person name="Deshpande S."/>
            <person name="Cheng J.F."/>
            <person name="Tapia R."/>
            <person name="Goodwin L.A."/>
            <person name="Pitluck S."/>
            <person name="Liolios K."/>
            <person name="Pagani I."/>
            <person name="Ivanova N."/>
            <person name="Mikhailova N."/>
            <person name="Huntemann M."/>
            <person name="Pati A."/>
            <person name="Chen A."/>
            <person name="Palaniappan K."/>
            <person name="Land M."/>
            <person name="Rohde M."/>
            <person name="Spring S."/>
            <person name="Goker M."/>
            <person name="Woyke T."/>
            <person name="Detter J.C."/>
            <person name="Bristow J."/>
            <person name="Eisen J.A."/>
            <person name="Markowitz V."/>
            <person name="Hugenholtz P."/>
            <person name="Klenk H.P."/>
            <person name="Kyrpides N.C."/>
        </authorList>
    </citation>
    <scope>NUCLEOTIDE SEQUENCE</scope>
    <source>
        <strain evidence="9">ATCC BAA-54 / DSM 13181 / NGA</strain>
    </source>
</reference>
<dbReference type="PANTHER" id="PTHR30250">
    <property type="entry name" value="PST FAMILY PREDICTED COLANIC ACID TRANSPORTER"/>
    <property type="match status" value="1"/>
</dbReference>
<feature type="transmembrane region" description="Helical" evidence="7">
    <location>
        <begin position="468"/>
        <end position="492"/>
    </location>
</feature>
<keyword evidence="6 7" id="KW-0472">Membrane</keyword>
<evidence type="ECO:0000313" key="9">
    <source>
        <dbReference type="Proteomes" id="UP000006061"/>
    </source>
</evidence>
<dbReference type="InterPro" id="IPR050833">
    <property type="entry name" value="Poly_Biosynth_Transport"/>
</dbReference>
<evidence type="ECO:0000256" key="3">
    <source>
        <dbReference type="ARBA" id="ARBA00022475"/>
    </source>
</evidence>
<keyword evidence="5 7" id="KW-1133">Transmembrane helix</keyword>
<feature type="transmembrane region" description="Helical" evidence="7">
    <location>
        <begin position="413"/>
        <end position="431"/>
    </location>
</feature>
<dbReference type="GO" id="GO:0005886">
    <property type="term" value="C:plasma membrane"/>
    <property type="evidence" value="ECO:0007669"/>
    <property type="project" value="UniProtKB-SubCell"/>
</dbReference>
<dbReference type="PANTHER" id="PTHR30250:SF10">
    <property type="entry name" value="LIPOPOLYSACCHARIDE BIOSYNTHESIS PROTEIN WZXC"/>
    <property type="match status" value="1"/>
</dbReference>
<evidence type="ECO:0000256" key="7">
    <source>
        <dbReference type="SAM" id="Phobius"/>
    </source>
</evidence>
<dbReference type="AlphaFoldDB" id="I4BX30"/>
<evidence type="ECO:0000256" key="4">
    <source>
        <dbReference type="ARBA" id="ARBA00022692"/>
    </source>
</evidence>
<dbReference type="KEGG" id="amo:Anamo_1220"/>
<feature type="transmembrane region" description="Helical" evidence="7">
    <location>
        <begin position="175"/>
        <end position="193"/>
    </location>
</feature>
<sequence>MNISSIFKPSFIKKVFLDFLKNPGEGLYQRTVRSGVWVFSLRILERALGIVKLVILARILAPNDFGLMGIALLALACLETFSQTGFQQALIQKKGGTEKYLDVAWTFMLIRNLVIFAILFIGAPYIAEFFDAPKVTPIMRIIGISLLFGGPGGIGGFANIGVLYFQKELEFNKQFIYHLTGTLADFVVSVTTAIVLKSVWALVFGLLAGNIVRFFIGYRIHPYRPRLNFDFDKAHELFGFGKWILASSILVFLVTQGDDIFVGKLLGATLLGFYQMAYRFSNAPATEITHVISQVTFPAYSKLQDNPEGLKQAYLKTLQLIVFISIPLAGGIFILAPEFTRIFLGDKWMPMVQAMQVLALAGLIRSIQATTGPVFQAVGRPNIDTKWQVVRLIVLATTIYPLTLLWGMLGASIAVLASIFVTFLGCSVMVIKVTGCDIRSYNKVVACPSIAGLFMVAVIFVLKGVVDTVGLLVFVSLVLLGFLVYVGFTYILDKFLHYGVWLLIKRSLNSFRGVQ</sequence>
<evidence type="ECO:0000256" key="2">
    <source>
        <dbReference type="ARBA" id="ARBA00007430"/>
    </source>
</evidence>
<organism evidence="8 9">
    <name type="scientific">Acetomicrobium mobile (strain ATCC BAA-54 / DSM 13181 / JCM 12221 / NGA)</name>
    <name type="common">Anaerobaculum mobile</name>
    <dbReference type="NCBI Taxonomy" id="891968"/>
    <lineage>
        <taxon>Bacteria</taxon>
        <taxon>Thermotogati</taxon>
        <taxon>Synergistota</taxon>
        <taxon>Synergistia</taxon>
        <taxon>Synergistales</taxon>
        <taxon>Acetomicrobiaceae</taxon>
        <taxon>Acetomicrobium</taxon>
    </lineage>
</organism>
<dbReference type="HOGENOM" id="CLU_026911_3_1_0"/>
<dbReference type="Proteomes" id="UP000006061">
    <property type="component" value="Chromosome"/>
</dbReference>
<feature type="transmembrane region" description="Helical" evidence="7">
    <location>
        <begin position="443"/>
        <end position="462"/>
    </location>
</feature>
<feature type="transmembrane region" description="Helical" evidence="7">
    <location>
        <begin position="318"/>
        <end position="336"/>
    </location>
</feature>
<feature type="transmembrane region" description="Helical" evidence="7">
    <location>
        <begin position="103"/>
        <end position="126"/>
    </location>
</feature>
<evidence type="ECO:0000256" key="5">
    <source>
        <dbReference type="ARBA" id="ARBA00022989"/>
    </source>
</evidence>
<feature type="transmembrane region" description="Helical" evidence="7">
    <location>
        <begin position="67"/>
        <end position="91"/>
    </location>
</feature>
<feature type="transmembrane region" description="Helical" evidence="7">
    <location>
        <begin position="389"/>
        <end position="407"/>
    </location>
</feature>
<dbReference type="Pfam" id="PF13440">
    <property type="entry name" value="Polysacc_synt_3"/>
    <property type="match status" value="1"/>
</dbReference>
<dbReference type="eggNOG" id="COG2244">
    <property type="taxonomic scope" value="Bacteria"/>
</dbReference>
<keyword evidence="3" id="KW-1003">Cell membrane</keyword>
<evidence type="ECO:0000256" key="1">
    <source>
        <dbReference type="ARBA" id="ARBA00004651"/>
    </source>
</evidence>
<keyword evidence="9" id="KW-1185">Reference proteome</keyword>
<feature type="transmembrane region" description="Helical" evidence="7">
    <location>
        <begin position="348"/>
        <end position="368"/>
    </location>
</feature>
<proteinExistence type="inferred from homology"/>
<dbReference type="PATRIC" id="fig|891968.3.peg.1215"/>
<comment type="subcellular location">
    <subcellularLocation>
        <location evidence="1">Cell membrane</location>
        <topology evidence="1">Multi-pass membrane protein</topology>
    </subcellularLocation>
</comment>